<evidence type="ECO:0000256" key="4">
    <source>
        <dbReference type="ARBA" id="ARBA00023015"/>
    </source>
</evidence>
<dbReference type="GO" id="GO:0005634">
    <property type="term" value="C:nucleus"/>
    <property type="evidence" value="ECO:0007669"/>
    <property type="project" value="UniProtKB-SubCell"/>
</dbReference>
<keyword evidence="4 7" id="KW-0805">Transcription regulation</keyword>
<dbReference type="GO" id="GO:0008270">
    <property type="term" value="F:zinc ion binding"/>
    <property type="evidence" value="ECO:0007669"/>
    <property type="project" value="UniProtKB-KW"/>
</dbReference>
<dbReference type="Pfam" id="PF00249">
    <property type="entry name" value="Myb_DNA-binding"/>
    <property type="match status" value="1"/>
</dbReference>
<keyword evidence="3" id="KW-0862">Zinc</keyword>
<organism evidence="12 13">
    <name type="scientific">Pleurotus ostreatus (strain PC15)</name>
    <name type="common">Oyster mushroom</name>
    <dbReference type="NCBI Taxonomy" id="1137138"/>
    <lineage>
        <taxon>Eukaryota</taxon>
        <taxon>Fungi</taxon>
        <taxon>Dikarya</taxon>
        <taxon>Basidiomycota</taxon>
        <taxon>Agaricomycotina</taxon>
        <taxon>Agaricomycetes</taxon>
        <taxon>Agaricomycetidae</taxon>
        <taxon>Agaricales</taxon>
        <taxon>Pleurotineae</taxon>
        <taxon>Pleurotaceae</taxon>
        <taxon>Pleurotus</taxon>
    </lineage>
</organism>
<dbReference type="GO" id="GO:0006338">
    <property type="term" value="P:chromatin remodeling"/>
    <property type="evidence" value="ECO:0007669"/>
    <property type="project" value="TreeGrafter"/>
</dbReference>
<evidence type="ECO:0000256" key="2">
    <source>
        <dbReference type="ARBA" id="ARBA00022771"/>
    </source>
</evidence>
<evidence type="ECO:0000259" key="9">
    <source>
        <dbReference type="PROSITE" id="PS50090"/>
    </source>
</evidence>
<dbReference type="GO" id="GO:0006357">
    <property type="term" value="P:regulation of transcription by RNA polymerase II"/>
    <property type="evidence" value="ECO:0007669"/>
    <property type="project" value="InterPro"/>
</dbReference>
<keyword evidence="5 7" id="KW-0804">Transcription</keyword>
<evidence type="ECO:0000256" key="1">
    <source>
        <dbReference type="ARBA" id="ARBA00022723"/>
    </source>
</evidence>
<dbReference type="SUPFAM" id="SSF57850">
    <property type="entry name" value="RING/U-box"/>
    <property type="match status" value="1"/>
</dbReference>
<dbReference type="SMART" id="SM00717">
    <property type="entry name" value="SANT"/>
    <property type="match status" value="1"/>
</dbReference>
<evidence type="ECO:0000256" key="6">
    <source>
        <dbReference type="ARBA" id="ARBA00023242"/>
    </source>
</evidence>
<evidence type="ECO:0000256" key="5">
    <source>
        <dbReference type="ARBA" id="ARBA00023163"/>
    </source>
</evidence>
<dbReference type="PIRSF" id="PIRSF025024">
    <property type="entry name" value="Transcriptional_adaptor_2"/>
    <property type="match status" value="1"/>
</dbReference>
<dbReference type="InterPro" id="IPR016827">
    <property type="entry name" value="Ada2/TADA2"/>
</dbReference>
<dbReference type="FunFam" id="1.10.10.10:FF:000087">
    <property type="entry name" value="Transcriptional adapter 2"/>
    <property type="match status" value="1"/>
</dbReference>
<dbReference type="CDD" id="cd00167">
    <property type="entry name" value="SANT"/>
    <property type="match status" value="1"/>
</dbReference>
<sequence>MTVTHRKPQQLDELQAAAEPDQQFHCDSCTCDLTHSVRIKCADPICEPGDGVDLCPTCFCAGKEFGQHKAGHAYRIVELHSYPIFHEDWGADEELLMLSGIAAQGLGNWKKVADHIGTRTRDEVEEHYNSVYINSPNWPLPVMDRQFDIDPAEFHERKRRRIAKMNAAPPPPAKPAPTSAPGIHEVATFLPGRLEFEHELDNDAEDLVKDLEFGMCMEYGGDQIAEDEHDLDVKARQKWAEERQAAATAGKGPMKGIVNGTVNGYHLHGDVVKRESQSHSQSQSQSKSEEDNANGNGEDDGADEVTQPPPIETPDSLAFKLTLLEMYAQRVEKRLEAKAIMFDRGLLEYKKMAAAEKKRPREEKELVHRLKPFAKLQTADDFEVFTTDILYEAMLRKQIQELQSYRRLGLQTVADIDKYQVDLNNRRSQPKGSRDVPGRKSHERDFTPKPAVRRPPAPLNIANSPCLHLLTPGEQTLCSTLRILPKPYLVIKETLVREYARRGGKLRRREARDLVKIDVNKTSRVWDFLVQTGFLKITAEPAAPAASAAQAPPDSTTSSTTSSALPPSTSGSPLKDQAAKSSPRLPTLPPPPLNYQATMPTQNGFTFQHPLPQAQTTAWTPH</sequence>
<keyword evidence="2" id="KW-0863">Zinc-finger</keyword>
<reference evidence="13" key="1">
    <citation type="journal article" date="2014" name="Proc. Natl. Acad. Sci. U.S.A.">
        <title>Extensive sampling of basidiomycete genomes demonstrates inadequacy of the white-rot/brown-rot paradigm for wood decay fungi.</title>
        <authorList>
            <person name="Riley R."/>
            <person name="Salamov A.A."/>
            <person name="Brown D.W."/>
            <person name="Nagy L.G."/>
            <person name="Floudas D."/>
            <person name="Held B.W."/>
            <person name="Levasseur A."/>
            <person name="Lombard V."/>
            <person name="Morin E."/>
            <person name="Otillar R."/>
            <person name="Lindquist E.A."/>
            <person name="Sun H."/>
            <person name="LaButti K.M."/>
            <person name="Schmutz J."/>
            <person name="Jabbour D."/>
            <person name="Luo H."/>
            <person name="Baker S.E."/>
            <person name="Pisabarro A.G."/>
            <person name="Walton J.D."/>
            <person name="Blanchette R.A."/>
            <person name="Henrissat B."/>
            <person name="Martin F."/>
            <person name="Cullen D."/>
            <person name="Hibbett D.S."/>
            <person name="Grigoriev I.V."/>
        </authorList>
    </citation>
    <scope>NUCLEOTIDE SEQUENCE [LARGE SCALE GENOMIC DNA]</scope>
    <source>
        <strain evidence="13">PC15</strain>
    </source>
</reference>
<dbReference type="InterPro" id="IPR055141">
    <property type="entry name" value="TADA2A_B-like_dom"/>
</dbReference>
<dbReference type="Pfam" id="PF25299">
    <property type="entry name" value="ZZ_ADA2"/>
    <property type="match status" value="1"/>
</dbReference>
<dbReference type="InterPro" id="IPR001005">
    <property type="entry name" value="SANT/Myb"/>
</dbReference>
<feature type="compositionally biased region" description="Polar residues" evidence="8">
    <location>
        <begin position="595"/>
        <end position="606"/>
    </location>
</feature>
<dbReference type="InterPro" id="IPR041983">
    <property type="entry name" value="ADA2-like_ZZ"/>
</dbReference>
<dbReference type="GO" id="GO:0070461">
    <property type="term" value="C:SAGA-type complex"/>
    <property type="evidence" value="ECO:0007669"/>
    <property type="project" value="TreeGrafter"/>
</dbReference>
<dbReference type="GO" id="GO:0003713">
    <property type="term" value="F:transcription coactivator activity"/>
    <property type="evidence" value="ECO:0007669"/>
    <property type="project" value="InterPro"/>
</dbReference>
<dbReference type="InterPro" id="IPR036388">
    <property type="entry name" value="WH-like_DNA-bd_sf"/>
</dbReference>
<comment type="subcellular location">
    <subcellularLocation>
        <location evidence="7">Nucleus</location>
    </subcellularLocation>
</comment>
<protein>
    <recommendedName>
        <fullName evidence="7">Transcriptional adapter 2</fullName>
    </recommendedName>
</protein>
<feature type="region of interest" description="Disordered" evidence="8">
    <location>
        <begin position="422"/>
        <end position="458"/>
    </location>
</feature>
<evidence type="ECO:0000259" key="11">
    <source>
        <dbReference type="PROSITE" id="PS51293"/>
    </source>
</evidence>
<feature type="compositionally biased region" description="Polar residues" evidence="8">
    <location>
        <begin position="422"/>
        <end position="431"/>
    </location>
</feature>
<feature type="region of interest" description="Disordered" evidence="8">
    <location>
        <begin position="545"/>
        <end position="622"/>
    </location>
</feature>
<evidence type="ECO:0000313" key="12">
    <source>
        <dbReference type="EMBL" id="KDQ27380.1"/>
    </source>
</evidence>
<dbReference type="Gene3D" id="1.10.10.10">
    <property type="entry name" value="Winged helix-like DNA-binding domain superfamily/Winged helix DNA-binding domain"/>
    <property type="match status" value="1"/>
</dbReference>
<feature type="domain" description="Myb-like" evidence="9">
    <location>
        <begin position="89"/>
        <end position="132"/>
    </location>
</feature>
<dbReference type="InterPro" id="IPR007526">
    <property type="entry name" value="SWIRM"/>
</dbReference>
<feature type="region of interest" description="Disordered" evidence="8">
    <location>
        <begin position="273"/>
        <end position="314"/>
    </location>
</feature>
<evidence type="ECO:0000259" key="10">
    <source>
        <dbReference type="PROSITE" id="PS50934"/>
    </source>
</evidence>
<keyword evidence="6 7" id="KW-0539">Nucleus</keyword>
<dbReference type="Gene3D" id="1.10.10.60">
    <property type="entry name" value="Homeodomain-like"/>
    <property type="match status" value="1"/>
</dbReference>
<dbReference type="PROSITE" id="PS50934">
    <property type="entry name" value="SWIRM"/>
    <property type="match status" value="1"/>
</dbReference>
<feature type="domain" description="SWIRM" evidence="10">
    <location>
        <begin position="450"/>
        <end position="546"/>
    </location>
</feature>
<dbReference type="Pfam" id="PF22941">
    <property type="entry name" value="TADA2A-like_3rd"/>
    <property type="match status" value="1"/>
</dbReference>
<gene>
    <name evidence="12" type="ORF">PLEOSDRAFT_1112521</name>
</gene>
<feature type="compositionally biased region" description="Low complexity" evidence="8">
    <location>
        <begin position="545"/>
        <end position="573"/>
    </location>
</feature>
<dbReference type="PROSITE" id="PS50090">
    <property type="entry name" value="MYB_LIKE"/>
    <property type="match status" value="1"/>
</dbReference>
<dbReference type="AlphaFoldDB" id="A0A067NK33"/>
<accession>A0A067NK33</accession>
<evidence type="ECO:0000256" key="3">
    <source>
        <dbReference type="ARBA" id="ARBA00022833"/>
    </source>
</evidence>
<dbReference type="SMR" id="A0A067NK33"/>
<dbReference type="FunCoup" id="A0A067NK33">
    <property type="interactions" value="251"/>
</dbReference>
<name>A0A067NK33_PLEO1</name>
<keyword evidence="1" id="KW-0479">Metal-binding</keyword>
<feature type="compositionally biased region" description="Basic and acidic residues" evidence="8">
    <location>
        <begin position="432"/>
        <end position="447"/>
    </location>
</feature>
<dbReference type="VEuPathDB" id="FungiDB:PLEOSDRAFT_1112521"/>
<dbReference type="PROSITE" id="PS51293">
    <property type="entry name" value="SANT"/>
    <property type="match status" value="1"/>
</dbReference>
<dbReference type="HOGENOM" id="CLU_018273_3_0_1"/>
<dbReference type="EMBL" id="KL198008">
    <property type="protein sequence ID" value="KDQ27380.1"/>
    <property type="molecule type" value="Genomic_DNA"/>
</dbReference>
<proteinExistence type="predicted"/>
<evidence type="ECO:0000313" key="13">
    <source>
        <dbReference type="Proteomes" id="UP000027073"/>
    </source>
</evidence>
<evidence type="ECO:0000256" key="7">
    <source>
        <dbReference type="PIRNR" id="PIRNR025024"/>
    </source>
</evidence>
<dbReference type="Pfam" id="PF04433">
    <property type="entry name" value="SWIRM"/>
    <property type="match status" value="1"/>
</dbReference>
<dbReference type="InParanoid" id="A0A067NK33"/>
<feature type="compositionally biased region" description="Polar residues" evidence="8">
    <location>
        <begin position="613"/>
        <end position="622"/>
    </location>
</feature>
<dbReference type="Proteomes" id="UP000027073">
    <property type="component" value="Unassembled WGS sequence"/>
</dbReference>
<dbReference type="CDD" id="cd02335">
    <property type="entry name" value="ZZ_ADA2"/>
    <property type="match status" value="1"/>
</dbReference>
<feature type="domain" description="SANT" evidence="11">
    <location>
        <begin position="84"/>
        <end position="136"/>
    </location>
</feature>
<evidence type="ECO:0000256" key="8">
    <source>
        <dbReference type="SAM" id="MobiDB-lite"/>
    </source>
</evidence>
<dbReference type="InterPro" id="IPR017884">
    <property type="entry name" value="SANT_dom"/>
</dbReference>
<dbReference type="PANTHER" id="PTHR12374">
    <property type="entry name" value="TRANSCRIPTIONAL ADAPTOR 2 ADA2 -RELATED"/>
    <property type="match status" value="1"/>
</dbReference>
<dbReference type="GO" id="GO:0003682">
    <property type="term" value="F:chromatin binding"/>
    <property type="evidence" value="ECO:0007669"/>
    <property type="project" value="TreeGrafter"/>
</dbReference>
<dbReference type="OrthoDB" id="270417at2759"/>
<dbReference type="STRING" id="1137138.A0A067NK33"/>
<dbReference type="PANTHER" id="PTHR12374:SF20">
    <property type="entry name" value="TRANSCRIPTIONAL ADAPTER 2-ALPHA"/>
    <property type="match status" value="1"/>
</dbReference>
<dbReference type="SUPFAM" id="SSF46689">
    <property type="entry name" value="Homeodomain-like"/>
    <property type="match status" value="2"/>
</dbReference>
<dbReference type="InterPro" id="IPR000433">
    <property type="entry name" value="Znf_ZZ"/>
</dbReference>
<dbReference type="InterPro" id="IPR009057">
    <property type="entry name" value="Homeodomain-like_sf"/>
</dbReference>